<dbReference type="EMBL" id="JAHRIN010018792">
    <property type="protein sequence ID" value="MEQ2198140.1"/>
    <property type="molecule type" value="Genomic_DNA"/>
</dbReference>
<accession>A0ABV0QQN1</accession>
<evidence type="ECO:0000313" key="1">
    <source>
        <dbReference type="EMBL" id="MEQ2198140.1"/>
    </source>
</evidence>
<organism evidence="1 2">
    <name type="scientific">Xenoophorus captivus</name>
    <dbReference type="NCBI Taxonomy" id="1517983"/>
    <lineage>
        <taxon>Eukaryota</taxon>
        <taxon>Metazoa</taxon>
        <taxon>Chordata</taxon>
        <taxon>Craniata</taxon>
        <taxon>Vertebrata</taxon>
        <taxon>Euteleostomi</taxon>
        <taxon>Actinopterygii</taxon>
        <taxon>Neopterygii</taxon>
        <taxon>Teleostei</taxon>
        <taxon>Neoteleostei</taxon>
        <taxon>Acanthomorphata</taxon>
        <taxon>Ovalentaria</taxon>
        <taxon>Atherinomorphae</taxon>
        <taxon>Cyprinodontiformes</taxon>
        <taxon>Goodeidae</taxon>
        <taxon>Xenoophorus</taxon>
    </lineage>
</organism>
<reference evidence="1 2" key="1">
    <citation type="submission" date="2021-06" db="EMBL/GenBank/DDBJ databases">
        <authorList>
            <person name="Palmer J.M."/>
        </authorList>
    </citation>
    <scope>NUCLEOTIDE SEQUENCE [LARGE SCALE GENOMIC DNA]</scope>
    <source>
        <strain evidence="1 2">XC_2019</strain>
        <tissue evidence="1">Muscle</tissue>
    </source>
</reference>
<keyword evidence="2" id="KW-1185">Reference proteome</keyword>
<name>A0ABV0QQN1_9TELE</name>
<proteinExistence type="predicted"/>
<protein>
    <submittedName>
        <fullName evidence="1">Uncharacterized protein</fullName>
    </submittedName>
</protein>
<sequence>MFLYHSHVVRGFASFRRKSFRVCQTSSMGFKSGVSGASFTQFIPLNEMKTASALDHCPGKMDDQIHNNGAACSLIMIFSKKCLTMIPSKMTIAPTPYQEITP</sequence>
<dbReference type="Proteomes" id="UP001434883">
    <property type="component" value="Unassembled WGS sequence"/>
</dbReference>
<gene>
    <name evidence="1" type="ORF">XENOCAPTIV_008420</name>
</gene>
<comment type="caution">
    <text evidence="1">The sequence shown here is derived from an EMBL/GenBank/DDBJ whole genome shotgun (WGS) entry which is preliminary data.</text>
</comment>
<evidence type="ECO:0000313" key="2">
    <source>
        <dbReference type="Proteomes" id="UP001434883"/>
    </source>
</evidence>